<reference evidence="2" key="1">
    <citation type="submission" date="2022-06" db="EMBL/GenBank/DDBJ databases">
        <title>Complete genome sequences of two strains of the flax pathogen Septoria linicola.</title>
        <authorList>
            <person name="Lapalu N."/>
            <person name="Simon A."/>
            <person name="Demenou B."/>
            <person name="Paumier D."/>
            <person name="Guillot M.-P."/>
            <person name="Gout L."/>
            <person name="Valade R."/>
        </authorList>
    </citation>
    <scope>NUCLEOTIDE SEQUENCE</scope>
    <source>
        <strain evidence="2">SE15195</strain>
    </source>
</reference>
<protein>
    <submittedName>
        <fullName evidence="2">Uncharacterized protein</fullName>
    </submittedName>
</protein>
<dbReference type="AlphaFoldDB" id="A0A9Q9B9H5"/>
<organism evidence="2 3">
    <name type="scientific">Septoria linicola</name>
    <dbReference type="NCBI Taxonomy" id="215465"/>
    <lineage>
        <taxon>Eukaryota</taxon>
        <taxon>Fungi</taxon>
        <taxon>Dikarya</taxon>
        <taxon>Ascomycota</taxon>
        <taxon>Pezizomycotina</taxon>
        <taxon>Dothideomycetes</taxon>
        <taxon>Dothideomycetidae</taxon>
        <taxon>Mycosphaerellales</taxon>
        <taxon>Mycosphaerellaceae</taxon>
        <taxon>Septoria</taxon>
    </lineage>
</organism>
<evidence type="ECO:0000313" key="3">
    <source>
        <dbReference type="Proteomes" id="UP001056384"/>
    </source>
</evidence>
<name>A0A9Q9B9H5_9PEZI</name>
<feature type="compositionally biased region" description="Basic residues" evidence="1">
    <location>
        <begin position="42"/>
        <end position="53"/>
    </location>
</feature>
<feature type="compositionally biased region" description="Acidic residues" evidence="1">
    <location>
        <begin position="13"/>
        <end position="35"/>
    </location>
</feature>
<sequence>MNDGASFGSNGTTEEDGENDDEDGDHEDDPEDEPAEKEIRKTAKKSRKAKKPAATKSLPQKNPRTQTFRNASRYQYVAQRGRFELNIQDSNTIVRARKPKSSATATSLPCASVEALTRQVNAYSRLVAALLSGGDQDQEEETSLEELGAGLKFATESVGTAQEAWAALKAKG</sequence>
<dbReference type="EMBL" id="CP099433">
    <property type="protein sequence ID" value="USW59757.1"/>
    <property type="molecule type" value="Genomic_DNA"/>
</dbReference>
<feature type="region of interest" description="Disordered" evidence="1">
    <location>
        <begin position="1"/>
        <end position="72"/>
    </location>
</feature>
<evidence type="ECO:0000313" key="2">
    <source>
        <dbReference type="EMBL" id="USW59757.1"/>
    </source>
</evidence>
<feature type="compositionally biased region" description="Polar residues" evidence="1">
    <location>
        <begin position="58"/>
        <end position="72"/>
    </location>
</feature>
<proteinExistence type="predicted"/>
<evidence type="ECO:0000256" key="1">
    <source>
        <dbReference type="SAM" id="MobiDB-lite"/>
    </source>
</evidence>
<gene>
    <name evidence="2" type="ORF">Slin15195_G130760</name>
</gene>
<keyword evidence="3" id="KW-1185">Reference proteome</keyword>
<dbReference type="Proteomes" id="UP001056384">
    <property type="component" value="Chromosome 16"/>
</dbReference>
<accession>A0A9Q9B9H5</accession>